<dbReference type="Proteomes" id="UP001516464">
    <property type="component" value="Unassembled WGS sequence"/>
</dbReference>
<feature type="signal peptide" evidence="2">
    <location>
        <begin position="1"/>
        <end position="18"/>
    </location>
</feature>
<keyword evidence="1" id="KW-0472">Membrane</keyword>
<evidence type="ECO:0000256" key="2">
    <source>
        <dbReference type="SAM" id="SignalP"/>
    </source>
</evidence>
<evidence type="ECO:0000313" key="4">
    <source>
        <dbReference type="Proteomes" id="UP001516464"/>
    </source>
</evidence>
<reference evidence="3 4" key="1">
    <citation type="submission" date="2019-01" db="EMBL/GenBank/DDBJ databases">
        <title>Genomes sequencing and comparative genomics of infectious freshwater microsporidia, Cucumispora dikerogammari and Thelohania contejeani.</title>
        <authorList>
            <person name="Cormier A."/>
            <person name="Giraud I."/>
            <person name="Wattier R."/>
            <person name="Teixeira M."/>
            <person name="Grandjean F."/>
            <person name="Rigaud T."/>
            <person name="Cordaux R."/>
        </authorList>
    </citation>
    <scope>NUCLEOTIDE SEQUENCE [LARGE SCALE GENOMIC DNA]</scope>
    <source>
        <strain evidence="3">T1</strain>
        <tissue evidence="3">Spores</tissue>
    </source>
</reference>
<name>A0ABQ7I164_9MICR</name>
<gene>
    <name evidence="3" type="ORF">TCON_0638</name>
</gene>
<sequence>MHILIFMITAIFCYYTNDEYSEDESITTEKEENYTTNRTFSEEKVRVHPENLSEILHREFEDLSKEMSTKITDAISHMVSHNPDRNNFKDVITIKKRTVRDGTHKVIDMKVSERKVPKSNSQLVERNEIDWDFGLRAMIGGILFLFAGLIFTYTLKVYQKWIQTNYLKIANEALEEKSGISIITPKK</sequence>
<dbReference type="EMBL" id="SBIQ01000026">
    <property type="protein sequence ID" value="KAF7684151.1"/>
    <property type="molecule type" value="Genomic_DNA"/>
</dbReference>
<comment type="caution">
    <text evidence="3">The sequence shown here is derived from an EMBL/GenBank/DDBJ whole genome shotgun (WGS) entry which is preliminary data.</text>
</comment>
<accession>A0ABQ7I164</accession>
<feature type="transmembrane region" description="Helical" evidence="1">
    <location>
        <begin position="133"/>
        <end position="155"/>
    </location>
</feature>
<proteinExistence type="predicted"/>
<feature type="chain" id="PRO_5046809953" evidence="2">
    <location>
        <begin position="19"/>
        <end position="187"/>
    </location>
</feature>
<evidence type="ECO:0000313" key="3">
    <source>
        <dbReference type="EMBL" id="KAF7684151.1"/>
    </source>
</evidence>
<keyword evidence="2" id="KW-0732">Signal</keyword>
<keyword evidence="1" id="KW-1133">Transmembrane helix</keyword>
<keyword evidence="1" id="KW-0812">Transmembrane</keyword>
<keyword evidence="4" id="KW-1185">Reference proteome</keyword>
<evidence type="ECO:0000256" key="1">
    <source>
        <dbReference type="SAM" id="Phobius"/>
    </source>
</evidence>
<organism evidence="3 4">
    <name type="scientific">Astathelohania contejeani</name>
    <dbReference type="NCBI Taxonomy" id="164912"/>
    <lineage>
        <taxon>Eukaryota</taxon>
        <taxon>Fungi</taxon>
        <taxon>Fungi incertae sedis</taxon>
        <taxon>Microsporidia</taxon>
        <taxon>Astathelohaniidae</taxon>
        <taxon>Astathelohania</taxon>
    </lineage>
</organism>
<protein>
    <submittedName>
        <fullName evidence="3">Uncharacterized protein</fullName>
    </submittedName>
</protein>